<reference evidence="1 2" key="1">
    <citation type="submission" date="2017-09" db="EMBL/GenBank/DDBJ databases">
        <title>Large-scale bioinformatics analysis of Bacillus genomes uncovers conserved roles of natural products in bacterial physiology.</title>
        <authorList>
            <consortium name="Agbiome Team Llc"/>
            <person name="Bleich R.M."/>
            <person name="Grubbs K.J."/>
            <person name="Santa Maria K.C."/>
            <person name="Allen S.E."/>
            <person name="Farag S."/>
            <person name="Shank E.A."/>
            <person name="Bowers A."/>
        </authorList>
    </citation>
    <scope>NUCLEOTIDE SEQUENCE [LARGE SCALE GENOMIC DNA]</scope>
    <source>
        <strain evidence="1 2">AFS083043</strain>
    </source>
</reference>
<evidence type="ECO:0000313" key="1">
    <source>
        <dbReference type="EMBL" id="PFK47144.1"/>
    </source>
</evidence>
<dbReference type="InterPro" id="IPR019734">
    <property type="entry name" value="TPR_rpt"/>
</dbReference>
<comment type="caution">
    <text evidence="1">The sequence shown here is derived from an EMBL/GenBank/DDBJ whole genome shotgun (WGS) entry which is preliminary data.</text>
</comment>
<dbReference type="EMBL" id="NUWN01000008">
    <property type="protein sequence ID" value="PFK47144.1"/>
    <property type="molecule type" value="Genomic_DNA"/>
</dbReference>
<dbReference type="AlphaFoldDB" id="A0A2B0MW64"/>
<dbReference type="Pfam" id="PF18801">
    <property type="entry name" value="RapH_N"/>
    <property type="match status" value="1"/>
</dbReference>
<dbReference type="RefSeq" id="WP_098489505.1">
    <property type="nucleotide sequence ID" value="NZ_NUWN01000008.1"/>
</dbReference>
<name>A0A2B0MW64_BACCE</name>
<proteinExistence type="predicted"/>
<accession>A0A2B0MW64</accession>
<evidence type="ECO:0000313" key="2">
    <source>
        <dbReference type="Proteomes" id="UP000242656"/>
    </source>
</evidence>
<dbReference type="SUPFAM" id="SSF48452">
    <property type="entry name" value="TPR-like"/>
    <property type="match status" value="1"/>
</dbReference>
<protein>
    <submittedName>
        <fullName evidence="1">Uncharacterized protein</fullName>
    </submittedName>
</protein>
<organism evidence="1 2">
    <name type="scientific">Bacillus cereus</name>
    <dbReference type="NCBI Taxonomy" id="1396"/>
    <lineage>
        <taxon>Bacteria</taxon>
        <taxon>Bacillati</taxon>
        <taxon>Bacillota</taxon>
        <taxon>Bacilli</taxon>
        <taxon>Bacillales</taxon>
        <taxon>Bacillaceae</taxon>
        <taxon>Bacillus</taxon>
        <taxon>Bacillus cereus group</taxon>
    </lineage>
</organism>
<dbReference type="InterPro" id="IPR011990">
    <property type="entry name" value="TPR-like_helical_dom_sf"/>
</dbReference>
<dbReference type="Proteomes" id="UP000242656">
    <property type="component" value="Unassembled WGS sequence"/>
</dbReference>
<dbReference type="SMART" id="SM00028">
    <property type="entry name" value="TPR"/>
    <property type="match status" value="5"/>
</dbReference>
<dbReference type="Gene3D" id="1.25.40.10">
    <property type="entry name" value="Tetratricopeptide repeat domain"/>
    <property type="match status" value="1"/>
</dbReference>
<sequence>MKININENEKIGSLLNLWYEEIIKYNINGAQQIKNEIDTKIKETYLNPQAQIYYALLDFRFQVLIDGLSINKQSFERIESLELPTDHSIQYYYYFFKAIHETILTNYNEAETYFNKAEELLVDSKDEIEKAEFNYRLATFYYQTYQPLLAIQQASKAKETFKKHGDYKVIVALCDNVYGLSCIDLKQYVQAEESFDAAINILQKESKEDLLLRVRSNIGWLYENQNLATLAIRHLSEVNQKIPNHVRAIFSEAEANYKLGEYQIAEDFIKRGLKVSKELENQEYLHRFLILQEMNKTLSAERIENVVLEAVEYFKNHKLWEAIHEYTEKLAIKFYDEDNHHKASKYFYQSIEAHKQSMEKGALK</sequence>
<gene>
    <name evidence="1" type="ORF">COI93_02415</name>
</gene>